<dbReference type="Gene3D" id="2.40.70.10">
    <property type="entry name" value="Acid Proteases"/>
    <property type="match status" value="1"/>
</dbReference>
<dbReference type="SUPFAM" id="SSF50630">
    <property type="entry name" value="Acid proteases"/>
    <property type="match status" value="1"/>
</dbReference>
<dbReference type="Proteomes" id="UP000008037">
    <property type="component" value="Chromosome"/>
</dbReference>
<name>K0IP04_NITGG</name>
<keyword evidence="2" id="KW-1185">Reference proteome</keyword>
<dbReference type="InParanoid" id="K0IP04"/>
<dbReference type="HOGENOM" id="CLU_132458_0_0_2"/>
<evidence type="ECO:0000313" key="2">
    <source>
        <dbReference type="Proteomes" id="UP000008037"/>
    </source>
</evidence>
<reference evidence="1 2" key="1">
    <citation type="journal article" date="2012" name="Environ. Microbiol.">
        <title>The genome of the ammonia-oxidizing Candidatus Nitrososphaera gargensis: insights into metabolic versatility and environmental adaptations.</title>
        <authorList>
            <person name="Spang A."/>
            <person name="Poehlein A."/>
            <person name="Offre P."/>
            <person name="Zumbragel S."/>
            <person name="Haider S."/>
            <person name="Rychlik N."/>
            <person name="Nowka B."/>
            <person name="Schmeisser C."/>
            <person name="Lebedeva E.V."/>
            <person name="Rattei T."/>
            <person name="Bohm C."/>
            <person name="Schmid M."/>
            <person name="Galushko A."/>
            <person name="Hatzenpichler R."/>
            <person name="Weinmaier T."/>
            <person name="Daniel R."/>
            <person name="Schleper C."/>
            <person name="Spieck E."/>
            <person name="Streit W."/>
            <person name="Wagner M."/>
        </authorList>
    </citation>
    <scope>NUCLEOTIDE SEQUENCE [LARGE SCALE GENOMIC DNA]</scope>
    <source>
        <strain evidence="2">Ga9.2</strain>
    </source>
</reference>
<dbReference type="BioCyc" id="CNIT1237085:G1324-3364-MONOMER"/>
<protein>
    <submittedName>
        <fullName evidence="1">Uncharacterized protein</fullName>
    </submittedName>
</protein>
<organism evidence="1 2">
    <name type="scientific">Nitrososphaera gargensis (strain Ga9.2)</name>
    <dbReference type="NCBI Taxonomy" id="1237085"/>
    <lineage>
        <taxon>Archaea</taxon>
        <taxon>Nitrososphaerota</taxon>
        <taxon>Nitrososphaeria</taxon>
        <taxon>Nitrososphaerales</taxon>
        <taxon>Nitrososphaeraceae</taxon>
        <taxon>Nitrososphaera</taxon>
    </lineage>
</organism>
<dbReference type="InterPro" id="IPR021109">
    <property type="entry name" value="Peptidase_aspartic_dom_sf"/>
</dbReference>
<evidence type="ECO:0000313" key="1">
    <source>
        <dbReference type="EMBL" id="AFU60279.1"/>
    </source>
</evidence>
<accession>K0IP04</accession>
<sequence length="172" mass="18873">MRTIANKAAASTLTFQNGAILWKNVVGRMNIYLLILGARLYCMAGATETITIRYKNNLPLVSMGIIDAGSNKKIVIDAHLDFASSKTIIPTYIANEMNLSYAGSDETVTGAGIIHIPYYEVSIEIFGRLYDGVHVGCLDLPERTPTTALLGRDLLDNFRICLDGRKKEITVC</sequence>
<proteinExistence type="predicted"/>
<gene>
    <name evidence="1" type="ordered locus">Ngar_c33640</name>
</gene>
<dbReference type="KEGG" id="nga:Ngar_c33640"/>
<dbReference type="AlphaFoldDB" id="K0IP04"/>
<dbReference type="EMBL" id="CP002408">
    <property type="protein sequence ID" value="AFU60279.1"/>
    <property type="molecule type" value="Genomic_DNA"/>
</dbReference>